<reference evidence="2" key="1">
    <citation type="journal article" date="2014" name="Int. J. Syst. Evol. Microbiol.">
        <title>Complete genome sequence of Corynebacterium casei LMG S-19264T (=DSM 44701T), isolated from a smear-ripened cheese.</title>
        <authorList>
            <consortium name="US DOE Joint Genome Institute (JGI-PGF)"/>
            <person name="Walter F."/>
            <person name="Albersmeier A."/>
            <person name="Kalinowski J."/>
            <person name="Ruckert C."/>
        </authorList>
    </citation>
    <scope>NUCLEOTIDE SEQUENCE</scope>
    <source>
        <strain evidence="2">CGMCC 4.7306</strain>
    </source>
</reference>
<dbReference type="PANTHER" id="PTHR43135">
    <property type="entry name" value="ALPHA-D-RIBOSE 1-METHYLPHOSPHONATE 5-TRIPHOSPHATE DIPHOSPHATASE"/>
    <property type="match status" value="1"/>
</dbReference>
<reference evidence="2" key="2">
    <citation type="submission" date="2020-09" db="EMBL/GenBank/DDBJ databases">
        <authorList>
            <person name="Sun Q."/>
            <person name="Zhou Y."/>
        </authorList>
    </citation>
    <scope>NUCLEOTIDE SEQUENCE</scope>
    <source>
        <strain evidence="2">CGMCC 4.7306</strain>
    </source>
</reference>
<accession>A0A917RZ42</accession>
<dbReference type="Pfam" id="PF01979">
    <property type="entry name" value="Amidohydro_1"/>
    <property type="match status" value="1"/>
</dbReference>
<evidence type="ECO:0000313" key="2">
    <source>
        <dbReference type="EMBL" id="GGL46357.1"/>
    </source>
</evidence>
<dbReference type="CDD" id="cd01299">
    <property type="entry name" value="Met_dep_hydrolase_A"/>
    <property type="match status" value="1"/>
</dbReference>
<dbReference type="AlphaFoldDB" id="A0A917RZ42"/>
<dbReference type="SUPFAM" id="SSF51556">
    <property type="entry name" value="Metallo-dependent hydrolases"/>
    <property type="match status" value="1"/>
</dbReference>
<keyword evidence="2" id="KW-0378">Hydrolase</keyword>
<protein>
    <submittedName>
        <fullName evidence="2">Hydrolase</fullName>
    </submittedName>
</protein>
<dbReference type="RefSeq" id="WP_188893173.1">
    <property type="nucleotide sequence ID" value="NZ_BMMZ01000001.1"/>
</dbReference>
<gene>
    <name evidence="2" type="ORF">GCM10011575_00420</name>
</gene>
<dbReference type="Gene3D" id="3.20.20.140">
    <property type="entry name" value="Metal-dependent hydrolases"/>
    <property type="match status" value="1"/>
</dbReference>
<dbReference type="InterPro" id="IPR051781">
    <property type="entry name" value="Metallo-dep_Hydrolase"/>
</dbReference>
<dbReference type="EMBL" id="BMMZ01000001">
    <property type="protein sequence ID" value="GGL46357.1"/>
    <property type="molecule type" value="Genomic_DNA"/>
</dbReference>
<dbReference type="InterPro" id="IPR006680">
    <property type="entry name" value="Amidohydro-rel"/>
</dbReference>
<dbReference type="GO" id="GO:0016810">
    <property type="term" value="F:hydrolase activity, acting on carbon-nitrogen (but not peptide) bonds"/>
    <property type="evidence" value="ECO:0007669"/>
    <property type="project" value="InterPro"/>
</dbReference>
<keyword evidence="3" id="KW-1185">Reference proteome</keyword>
<organism evidence="2 3">
    <name type="scientific">Microlunatus endophyticus</name>
    <dbReference type="NCBI Taxonomy" id="1716077"/>
    <lineage>
        <taxon>Bacteria</taxon>
        <taxon>Bacillati</taxon>
        <taxon>Actinomycetota</taxon>
        <taxon>Actinomycetes</taxon>
        <taxon>Propionibacteriales</taxon>
        <taxon>Propionibacteriaceae</taxon>
        <taxon>Microlunatus</taxon>
    </lineage>
</organism>
<dbReference type="InterPro" id="IPR011059">
    <property type="entry name" value="Metal-dep_hydrolase_composite"/>
</dbReference>
<evidence type="ECO:0000259" key="1">
    <source>
        <dbReference type="Pfam" id="PF01979"/>
    </source>
</evidence>
<dbReference type="Gene3D" id="2.30.40.10">
    <property type="entry name" value="Urease, subunit C, domain 1"/>
    <property type="match status" value="1"/>
</dbReference>
<proteinExistence type="predicted"/>
<sequence>MIPVDAHVARLPLTPVDRTVSVRLVHARLIDGSGSDPIADAEVVIEGDRISYAGSYRASVTVEAATEVDLSGRTVLPGFIDTHLHMGSDLETSDAELAAAYGSQKVLGTAVTIRRTLLAGVTTARDLGGIDAGFRESIADGTILGPRLHLALSALSPTGGHSDYHLPSGAPTRSFATLDPIVDTDDDVRRTTRLLVRYGADVIKVCTSGGVSSPSDLPTDVGVPAEHIKIIRAETGKRQGQPVAAHAQGIQGILEAVRGGVASVEHGYEIDSEAIDLMLANETTLVPTLSAALRVPDPKLVPDYLYQKKVRWSAVAREHIAAALSAGVKVALGTDSGVCPHGRNLAELGHLVELGLSPMQAIVAGTSSAAELLRLDDHLGTVTAGKLADLVIIDSDPLTAITTIGDPDAVGAVLQGGRLVKDLHGWFGIPPALPAIGG</sequence>
<evidence type="ECO:0000313" key="3">
    <source>
        <dbReference type="Proteomes" id="UP000613840"/>
    </source>
</evidence>
<comment type="caution">
    <text evidence="2">The sequence shown here is derived from an EMBL/GenBank/DDBJ whole genome shotgun (WGS) entry which is preliminary data.</text>
</comment>
<name>A0A917RZ42_9ACTN</name>
<dbReference type="Proteomes" id="UP000613840">
    <property type="component" value="Unassembled WGS sequence"/>
</dbReference>
<dbReference type="PANTHER" id="PTHR43135:SF3">
    <property type="entry name" value="ALPHA-D-RIBOSE 1-METHYLPHOSPHONATE 5-TRIPHOSPHATE DIPHOSPHATASE"/>
    <property type="match status" value="1"/>
</dbReference>
<dbReference type="InterPro" id="IPR057744">
    <property type="entry name" value="OTAase-like"/>
</dbReference>
<dbReference type="InterPro" id="IPR032466">
    <property type="entry name" value="Metal_Hydrolase"/>
</dbReference>
<feature type="domain" description="Amidohydrolase-related" evidence="1">
    <location>
        <begin position="74"/>
        <end position="420"/>
    </location>
</feature>
<dbReference type="SUPFAM" id="SSF51338">
    <property type="entry name" value="Composite domain of metallo-dependent hydrolases"/>
    <property type="match status" value="1"/>
</dbReference>